<sequence length="64" mass="7008">MACSQACNRGPLEPSADYLTRTIANDNRPPSNFAEWLTHAAGVAACFAAQWMWSAFLVGQLQSY</sequence>
<name>A0A6S6QRR3_9HYPH</name>
<dbReference type="AlphaFoldDB" id="A0A6S6QRR3"/>
<accession>A0A6S6QRR3</accession>
<dbReference type="KEGG" id="tso:IZ6_06970"/>
<gene>
    <name evidence="1" type="ORF">IZ6_06970</name>
</gene>
<organism evidence="1 2">
    <name type="scientific">Terrihabitans soli</name>
    <dbReference type="NCBI Taxonomy" id="708113"/>
    <lineage>
        <taxon>Bacteria</taxon>
        <taxon>Pseudomonadati</taxon>
        <taxon>Pseudomonadota</taxon>
        <taxon>Alphaproteobacteria</taxon>
        <taxon>Hyphomicrobiales</taxon>
        <taxon>Terrihabitans</taxon>
    </lineage>
</organism>
<evidence type="ECO:0000313" key="2">
    <source>
        <dbReference type="Proteomes" id="UP000515317"/>
    </source>
</evidence>
<protein>
    <submittedName>
        <fullName evidence="1">Uncharacterized protein</fullName>
    </submittedName>
</protein>
<evidence type="ECO:0000313" key="1">
    <source>
        <dbReference type="EMBL" id="BCJ89962.1"/>
    </source>
</evidence>
<keyword evidence="2" id="KW-1185">Reference proteome</keyword>
<dbReference type="EMBL" id="AP023361">
    <property type="protein sequence ID" value="BCJ89962.1"/>
    <property type="molecule type" value="Genomic_DNA"/>
</dbReference>
<dbReference type="Proteomes" id="UP000515317">
    <property type="component" value="Chromosome"/>
</dbReference>
<reference evidence="1 2" key="1">
    <citation type="submission" date="2020-08" db="EMBL/GenBank/DDBJ databases">
        <title>Genome sequence of Rhizobiales bacterium strain IZ6.</title>
        <authorList>
            <person name="Nakai R."/>
            <person name="Naganuma T."/>
        </authorList>
    </citation>
    <scope>NUCLEOTIDE SEQUENCE [LARGE SCALE GENOMIC DNA]</scope>
    <source>
        <strain evidence="1 2">IZ6</strain>
    </source>
</reference>
<proteinExistence type="predicted"/>